<dbReference type="STRING" id="28087.Lsai_2910"/>
<dbReference type="EMBL" id="LNYV01000037">
    <property type="protein sequence ID" value="KTD54088.1"/>
    <property type="molecule type" value="Genomic_DNA"/>
</dbReference>
<sequence length="1464" mass="170319">MSSQGKIINAVNLCLKQKPNIDFELNQKGICAGLAALYIKYALENKTPQFFSMLDQLATLPSNYHLGSNHAIDNFIIQIEKAFRPSEYCGYEIHQGDLEKILDVRNKPLSNEFNLGLITDESCWKELFKKISRNDRSYFITSKNHAIALTFREGRYIVYDPNYSKKIKEFDSSTEVIKEIKDCFEYTENIFGLAIRVFAHPNDLRESYPTHDELHQIAFAPQTNTNSSAFAALAGDINTLNYLFKENKIDLSSLAKEYLRPEFNDLLLQQPKSPGIKDALLRGVQVTLYTGTHKETEKLIQHYLKIYTTLEEQRELKEAIQKQLSKPLSELMKKKADYSNLLNLLDQFNLSPNLEYQTNYTHLQLLTFIHQESNLQIIHQFLSKLSPEQLIKQIQHAAMSNQHRVLSLLFAHLKNTQIDPKTFPSIFNKEVINKIDATTLSKLLGMGFIVNTKEPDLLFFCIQRKDKSIFEAYARAWSEQTNHPEIWRQIDKHEYSLIDLRTSIGSASLLNALIFLRKNEHIKNAWREDIPEEIIKSGLTLAILNDNPEMCLFLQEKLKDPLDIDTLEFLYKKGLEENNLTILSTLTQLNFNALRMTQDIRALLMLCYDYDDYSIIENCFEQASPKIKKLILEYSLMWSLTPVLNICIQKEPQLFNGYLNESMQNLPKLAKLNRTIALLPPDTLSLKVDEQIQKNQIKEWCKKKLFHLAEKLCIKITWKKEELNEFLNELIHDKNENGIILLLKTYPQLKENPELNVLLAQNNLLKPLDYLLAHGGIIQSDLIEQIFTDALLHNQKNLIARFLTQGLITPATKLKQPLAKLLQTSIEKGLDSLEPFIQSKSDFGLDYKELFLFSCAQKKEKIANQILAREFILTDHERQLAVHQLFGEQPSSELFERVYVNGYGRLYQFLLKANIQHPRVSLLSSIKNPEQDPGFQQTELYLNPLKRAIKEKNESVFNSLFTQSELPSTPDHEVLLFLKDPLLFPRVLSLFEKKYGLEKLLTEALKHGEWVVVAHLLEKQQLDDLNTELWQLIREHKQEIVSAFLDNLEFHHDKIDVRPQLFKLFNNINALAQLAIPYQETIQKTLERIELSMLHQQLDLNNQIYRYTFSHLPFKRALEEISKIFAECQKVIIEKQLNLEQSIENPEIVNALAQLKTIMSDHDITPNYLSDEHTDLLEKLIENSRFKEICQLELKLHFLLKNSPKPFSEQAQTNQEKFYTSIKSLHECLVQKKLPISFVIPEIQTHLKTYQLKIQPSKPPQEKERLPKLKQATSSHLNIQKAKCIQSLNHYLKHRDQTLSYFSYFFDYYRGKTRAQHYKNLIKSAQSERDLYLIEYAIFINNNGTQLKRDLLAKLNYKDSNTAKESLKALVCKSYSKHELKQLDKVIDSINQKINANNRAATVHLFHDELDYLKKISGPKQTSGKHSFFQPKKQEQIGFWQWIASWFGYTSFSEKESMGAKVKL</sequence>
<gene>
    <name evidence="1" type="ORF">Lsai_2910</name>
</gene>
<organism evidence="1 2">
    <name type="scientific">Legionella sainthelensi</name>
    <dbReference type="NCBI Taxonomy" id="28087"/>
    <lineage>
        <taxon>Bacteria</taxon>
        <taxon>Pseudomonadati</taxon>
        <taxon>Pseudomonadota</taxon>
        <taxon>Gammaproteobacteria</taxon>
        <taxon>Legionellales</taxon>
        <taxon>Legionellaceae</taxon>
        <taxon>Legionella</taxon>
    </lineage>
</organism>
<dbReference type="eggNOG" id="COG0666">
    <property type="taxonomic scope" value="Bacteria"/>
</dbReference>
<dbReference type="RefSeq" id="WP_027271394.1">
    <property type="nucleotide sequence ID" value="NZ_CAAAJE010000017.1"/>
</dbReference>
<evidence type="ECO:0000313" key="1">
    <source>
        <dbReference type="EMBL" id="KTD54088.1"/>
    </source>
</evidence>
<comment type="caution">
    <text evidence="1">The sequence shown here is derived from an EMBL/GenBank/DDBJ whole genome shotgun (WGS) entry which is preliminary data.</text>
</comment>
<dbReference type="PATRIC" id="fig|28087.4.peg.3127"/>
<accession>A0A0W0YAY9</accession>
<evidence type="ECO:0000313" key="2">
    <source>
        <dbReference type="Proteomes" id="UP000054621"/>
    </source>
</evidence>
<name>A0A0W0YAY9_9GAMM</name>
<dbReference type="OrthoDB" id="5647295at2"/>
<proteinExistence type="predicted"/>
<dbReference type="Proteomes" id="UP000054621">
    <property type="component" value="Unassembled WGS sequence"/>
</dbReference>
<reference evidence="1 2" key="1">
    <citation type="submission" date="2015-11" db="EMBL/GenBank/DDBJ databases">
        <title>Genomic analysis of 38 Legionella species identifies large and diverse effector repertoires.</title>
        <authorList>
            <person name="Burstein D."/>
            <person name="Amaro F."/>
            <person name="Zusman T."/>
            <person name="Lifshitz Z."/>
            <person name="Cohen O."/>
            <person name="Gilbert J.A."/>
            <person name="Pupko T."/>
            <person name="Shuman H.A."/>
            <person name="Segal G."/>
        </authorList>
    </citation>
    <scope>NUCLEOTIDE SEQUENCE [LARGE SCALE GENOMIC DNA]</scope>
    <source>
        <strain evidence="1 2">Mt.St.Helens-4</strain>
    </source>
</reference>
<protein>
    <submittedName>
        <fullName evidence="1">Ankyrin repeat-containing protein</fullName>
    </submittedName>
</protein>